<reference evidence="8" key="1">
    <citation type="submission" date="2021-01" db="EMBL/GenBank/DDBJ databases">
        <title>Genome public.</title>
        <authorList>
            <person name="Liu C."/>
            <person name="Sun Q."/>
        </authorList>
    </citation>
    <scope>NUCLEOTIDE SEQUENCE [LARGE SCALE GENOMIC DNA]</scope>
    <source>
        <strain evidence="8">YIM B02556</strain>
    </source>
</reference>
<dbReference type="InterPro" id="IPR036388">
    <property type="entry name" value="WH-like_DNA-bd_sf"/>
</dbReference>
<dbReference type="RefSeq" id="WP_200196956.1">
    <property type="nucleotide sequence ID" value="NZ_JAENHM010000063.1"/>
</dbReference>
<protein>
    <submittedName>
        <fullName evidence="7">LysR family transcriptional regulator</fullName>
    </submittedName>
</protein>
<evidence type="ECO:0000256" key="5">
    <source>
        <dbReference type="SAM" id="SignalP"/>
    </source>
</evidence>
<dbReference type="EMBL" id="JAENHM010000063">
    <property type="protein sequence ID" value="MBK1840407.1"/>
    <property type="molecule type" value="Genomic_DNA"/>
</dbReference>
<dbReference type="PRINTS" id="PR00039">
    <property type="entry name" value="HTHLYSR"/>
</dbReference>
<comment type="caution">
    <text evidence="7">The sequence shown here is derived from an EMBL/GenBank/DDBJ whole genome shotgun (WGS) entry which is preliminary data.</text>
</comment>
<comment type="similarity">
    <text evidence="1">Belongs to the LysR transcriptional regulatory family.</text>
</comment>
<evidence type="ECO:0000256" key="2">
    <source>
        <dbReference type="ARBA" id="ARBA00023015"/>
    </source>
</evidence>
<dbReference type="InterPro" id="IPR058163">
    <property type="entry name" value="LysR-type_TF_proteobact-type"/>
</dbReference>
<evidence type="ECO:0000256" key="3">
    <source>
        <dbReference type="ARBA" id="ARBA00023125"/>
    </source>
</evidence>
<dbReference type="InterPro" id="IPR036390">
    <property type="entry name" value="WH_DNA-bd_sf"/>
</dbReference>
<accession>A0ABS1FB00</accession>
<dbReference type="InterPro" id="IPR005119">
    <property type="entry name" value="LysR_subst-bd"/>
</dbReference>
<evidence type="ECO:0000256" key="4">
    <source>
        <dbReference type="ARBA" id="ARBA00023163"/>
    </source>
</evidence>
<name>A0ABS1FB00_9PROT</name>
<keyword evidence="3" id="KW-0238">DNA-binding</keyword>
<dbReference type="Pfam" id="PF03466">
    <property type="entry name" value="LysR_substrate"/>
    <property type="match status" value="1"/>
</dbReference>
<gene>
    <name evidence="7" type="ORF">JHL17_23670</name>
</gene>
<dbReference type="SUPFAM" id="SSF53850">
    <property type="entry name" value="Periplasmic binding protein-like II"/>
    <property type="match status" value="1"/>
</dbReference>
<dbReference type="PROSITE" id="PS50931">
    <property type="entry name" value="HTH_LYSR"/>
    <property type="match status" value="1"/>
</dbReference>
<dbReference type="Gene3D" id="3.40.190.10">
    <property type="entry name" value="Periplasmic binding protein-like II"/>
    <property type="match status" value="2"/>
</dbReference>
<proteinExistence type="inferred from homology"/>
<dbReference type="InterPro" id="IPR000847">
    <property type="entry name" value="LysR_HTH_N"/>
</dbReference>
<sequence>MHLPTTTALRVIAALSQHGTVSAAAVALNMTQSAVSKQLKAVETLVGLTLFERARHGLVPTEAGIIYTEQARVAIGAMETAAIRTARLRHTRPVLRLHVLPILGDRWFMQKLIGFTDLHPDVDVQFVTYASRESHPEIDVVFRFGKGDFPGWTADYFLGRDVALVGSPMTLERGGGIAGLDDIGRYRLLVHSQTPLGWEQFFAAHGRELPAGLEQFPLSYYALVIRGAIGGQGLALVPRVLIARELQSGELVNPLGLGFDSRNCYWLTTPSTRPREGVLKSFCDWALAEAARSERETAAEIGDA</sequence>
<evidence type="ECO:0000259" key="6">
    <source>
        <dbReference type="PROSITE" id="PS50931"/>
    </source>
</evidence>
<dbReference type="PANTHER" id="PTHR30537:SF74">
    <property type="entry name" value="HTH-TYPE TRANSCRIPTIONAL REGULATOR TRPI"/>
    <property type="match status" value="1"/>
</dbReference>
<keyword evidence="5" id="KW-0732">Signal</keyword>
<keyword evidence="2" id="KW-0805">Transcription regulation</keyword>
<keyword evidence="4" id="KW-0804">Transcription</keyword>
<keyword evidence="8" id="KW-1185">Reference proteome</keyword>
<dbReference type="Proteomes" id="UP000652760">
    <property type="component" value="Unassembled WGS sequence"/>
</dbReference>
<evidence type="ECO:0000256" key="1">
    <source>
        <dbReference type="ARBA" id="ARBA00009437"/>
    </source>
</evidence>
<feature type="domain" description="HTH lysR-type" evidence="6">
    <location>
        <begin position="4"/>
        <end position="61"/>
    </location>
</feature>
<organism evidence="7 8">
    <name type="scientific">Azospirillum endophyticum</name>
    <dbReference type="NCBI Taxonomy" id="2800326"/>
    <lineage>
        <taxon>Bacteria</taxon>
        <taxon>Pseudomonadati</taxon>
        <taxon>Pseudomonadota</taxon>
        <taxon>Alphaproteobacteria</taxon>
        <taxon>Rhodospirillales</taxon>
        <taxon>Azospirillaceae</taxon>
        <taxon>Azospirillum</taxon>
    </lineage>
</organism>
<evidence type="ECO:0000313" key="7">
    <source>
        <dbReference type="EMBL" id="MBK1840407.1"/>
    </source>
</evidence>
<dbReference type="Pfam" id="PF00126">
    <property type="entry name" value="HTH_1"/>
    <property type="match status" value="1"/>
</dbReference>
<feature type="signal peptide" evidence="5">
    <location>
        <begin position="1"/>
        <end position="23"/>
    </location>
</feature>
<dbReference type="Gene3D" id="1.10.10.10">
    <property type="entry name" value="Winged helix-like DNA-binding domain superfamily/Winged helix DNA-binding domain"/>
    <property type="match status" value="1"/>
</dbReference>
<evidence type="ECO:0000313" key="8">
    <source>
        <dbReference type="Proteomes" id="UP000652760"/>
    </source>
</evidence>
<feature type="chain" id="PRO_5046580506" evidence="5">
    <location>
        <begin position="24"/>
        <end position="304"/>
    </location>
</feature>
<dbReference type="SUPFAM" id="SSF46785">
    <property type="entry name" value="Winged helix' DNA-binding domain"/>
    <property type="match status" value="1"/>
</dbReference>
<dbReference type="PANTHER" id="PTHR30537">
    <property type="entry name" value="HTH-TYPE TRANSCRIPTIONAL REGULATOR"/>
    <property type="match status" value="1"/>
</dbReference>